<organism evidence="1 2">
    <name type="scientific">Rangifer tarandus platyrhynchus</name>
    <name type="common">Svalbard reindeer</name>
    <dbReference type="NCBI Taxonomy" id="3082113"/>
    <lineage>
        <taxon>Eukaryota</taxon>
        <taxon>Metazoa</taxon>
        <taxon>Chordata</taxon>
        <taxon>Craniata</taxon>
        <taxon>Vertebrata</taxon>
        <taxon>Euteleostomi</taxon>
        <taxon>Mammalia</taxon>
        <taxon>Eutheria</taxon>
        <taxon>Laurasiatheria</taxon>
        <taxon>Artiodactyla</taxon>
        <taxon>Ruminantia</taxon>
        <taxon>Pecora</taxon>
        <taxon>Cervidae</taxon>
        <taxon>Odocoileinae</taxon>
        <taxon>Rangifer</taxon>
    </lineage>
</organism>
<gene>
    <name evidence="1" type="ORF">MRATA1EN1_LOCUS19939</name>
</gene>
<evidence type="ECO:0000313" key="1">
    <source>
        <dbReference type="EMBL" id="CAI9170977.1"/>
    </source>
</evidence>
<dbReference type="EMBL" id="OX459966">
    <property type="protein sequence ID" value="CAI9170977.1"/>
    <property type="molecule type" value="Genomic_DNA"/>
</dbReference>
<evidence type="ECO:0000313" key="2">
    <source>
        <dbReference type="Proteomes" id="UP001176941"/>
    </source>
</evidence>
<protein>
    <submittedName>
        <fullName evidence="1">Uncharacterized protein</fullName>
    </submittedName>
</protein>
<name>A0ABN8ZAQ4_RANTA</name>
<dbReference type="Proteomes" id="UP001176941">
    <property type="component" value="Chromosome 30"/>
</dbReference>
<sequence length="77" mass="8050">MRQGVELHHPLGSRAAALIQRACVPAAALRGRGGELPLAPVQAACSEACVADFSSPAQPLLLRGSFRREAGFGKVQE</sequence>
<reference evidence="1" key="1">
    <citation type="submission" date="2023-04" db="EMBL/GenBank/DDBJ databases">
        <authorList>
            <consortium name="ELIXIR-Norway"/>
        </authorList>
    </citation>
    <scope>NUCLEOTIDE SEQUENCE [LARGE SCALE GENOMIC DNA]</scope>
</reference>
<keyword evidence="2" id="KW-1185">Reference proteome</keyword>
<accession>A0ABN8ZAQ4</accession>
<proteinExistence type="predicted"/>